<accession>A0A9P6QEQ1</accession>
<dbReference type="PROSITE" id="PS00748">
    <property type="entry name" value="F_ACTIN_CAPPING_A_1"/>
    <property type="match status" value="1"/>
</dbReference>
<evidence type="ECO:0000313" key="8">
    <source>
        <dbReference type="Proteomes" id="UP000807716"/>
    </source>
</evidence>
<dbReference type="AlphaFoldDB" id="A0A9P6QEQ1"/>
<protein>
    <recommendedName>
        <fullName evidence="2 6">F-actin-capping protein subunit alpha</fullName>
    </recommendedName>
</protein>
<dbReference type="PRINTS" id="PR00191">
    <property type="entry name" value="FACTINCAPA"/>
</dbReference>
<dbReference type="InterPro" id="IPR017865">
    <property type="entry name" value="F-actin_cap_asu_CS"/>
</dbReference>
<proteinExistence type="inferred from homology"/>
<evidence type="ECO:0000256" key="1">
    <source>
        <dbReference type="ARBA" id="ARBA00010479"/>
    </source>
</evidence>
<evidence type="ECO:0000256" key="5">
    <source>
        <dbReference type="ARBA" id="ARBA00025389"/>
    </source>
</evidence>
<dbReference type="EMBL" id="JAAAJB010000083">
    <property type="protein sequence ID" value="KAG0266975.1"/>
    <property type="molecule type" value="Genomic_DNA"/>
</dbReference>
<comment type="subunit">
    <text evidence="6">Heterodimer of an alpha and a beta subunit.</text>
</comment>
<dbReference type="InterPro" id="IPR042276">
    <property type="entry name" value="CapZ_alpha/beta_2"/>
</dbReference>
<dbReference type="SUPFAM" id="SSF90096">
    <property type="entry name" value="Subunits of heterodimeric actin filament capping protein Capz"/>
    <property type="match status" value="1"/>
</dbReference>
<dbReference type="GO" id="GO:0051016">
    <property type="term" value="P:barbed-end actin filament capping"/>
    <property type="evidence" value="ECO:0007669"/>
    <property type="project" value="UniProtKB-UniRule"/>
</dbReference>
<comment type="caution">
    <text evidence="7">The sequence shown here is derived from an EMBL/GenBank/DDBJ whole genome shotgun (WGS) entry which is preliminary data.</text>
</comment>
<evidence type="ECO:0000256" key="2">
    <source>
        <dbReference type="ARBA" id="ARBA00014038"/>
    </source>
</evidence>
<dbReference type="GO" id="GO:0051015">
    <property type="term" value="F:actin filament binding"/>
    <property type="evidence" value="ECO:0007669"/>
    <property type="project" value="TreeGrafter"/>
</dbReference>
<reference evidence="7" key="1">
    <citation type="journal article" date="2020" name="Fungal Divers.">
        <title>Resolving the Mortierellaceae phylogeny through synthesis of multi-gene phylogenetics and phylogenomics.</title>
        <authorList>
            <person name="Vandepol N."/>
            <person name="Liber J."/>
            <person name="Desiro A."/>
            <person name="Na H."/>
            <person name="Kennedy M."/>
            <person name="Barry K."/>
            <person name="Grigoriev I.V."/>
            <person name="Miller A.N."/>
            <person name="O'Donnell K."/>
            <person name="Stajich J.E."/>
            <person name="Bonito G."/>
        </authorList>
    </citation>
    <scope>NUCLEOTIDE SEQUENCE</scope>
    <source>
        <strain evidence="7">BC1065</strain>
    </source>
</reference>
<evidence type="ECO:0000256" key="6">
    <source>
        <dbReference type="RuleBase" id="RU365077"/>
    </source>
</evidence>
<dbReference type="Gene3D" id="3.30.1140.60">
    <property type="entry name" value="F-actin capping protein, alpha subunit"/>
    <property type="match status" value="1"/>
</dbReference>
<evidence type="ECO:0000256" key="3">
    <source>
        <dbReference type="ARBA" id="ARBA00022467"/>
    </source>
</evidence>
<dbReference type="GO" id="GO:0030036">
    <property type="term" value="P:actin cytoskeleton organization"/>
    <property type="evidence" value="ECO:0007669"/>
    <property type="project" value="TreeGrafter"/>
</dbReference>
<evidence type="ECO:0000256" key="4">
    <source>
        <dbReference type="ARBA" id="ARBA00023203"/>
    </source>
</evidence>
<comment type="similarity">
    <text evidence="1 6">Belongs to the F-actin-capping protein alpha subunit family.</text>
</comment>
<dbReference type="InterPro" id="IPR042489">
    <property type="entry name" value="CapZ_alpha_1"/>
</dbReference>
<dbReference type="InterPro" id="IPR037282">
    <property type="entry name" value="CapZ_alpha/beta"/>
</dbReference>
<dbReference type="Pfam" id="PF01267">
    <property type="entry name" value="F-actin_cap_A"/>
    <property type="match status" value="1"/>
</dbReference>
<dbReference type="Proteomes" id="UP000807716">
    <property type="component" value="Unassembled WGS sequence"/>
</dbReference>
<dbReference type="PANTHER" id="PTHR10653:SF0">
    <property type="entry name" value="F-ACTIN-CAPPING PROTEIN SUBUNIT ALPHA"/>
    <property type="match status" value="1"/>
</dbReference>
<name>A0A9P6QEQ1_9FUNG</name>
<sequence length="274" mass="30889">MATSEEKIKIASHFLRAAPPDVRVLVNDDNLLQEHIMGALEEYNVEQLATIKVPGIEHEVIISKFGQIDNDHFIDPKSSKVFKLDHLRQVATDVEDHTPDESMEELRKAVESAVDDYTTNYYAEGLGAVYASSSEGKVTVAIVHNKYSPSNFWNGRWRSVWTLEPESGKVSGLLKAHVHYYEDGNVQLETNKEIEETLAAKYVGGDHPLAERAAAFVKLIHAAETGYQKALNESYHDLAESTFKSLRRALPYTRQKIDWNKILTYRIGAELSSK</sequence>
<keyword evidence="3 6" id="KW-0117">Actin capping</keyword>
<dbReference type="InterPro" id="IPR002189">
    <property type="entry name" value="CapZ_alpha"/>
</dbReference>
<organism evidence="7 8">
    <name type="scientific">Actinomortierella ambigua</name>
    <dbReference type="NCBI Taxonomy" id="1343610"/>
    <lineage>
        <taxon>Eukaryota</taxon>
        <taxon>Fungi</taxon>
        <taxon>Fungi incertae sedis</taxon>
        <taxon>Mucoromycota</taxon>
        <taxon>Mortierellomycotina</taxon>
        <taxon>Mortierellomycetes</taxon>
        <taxon>Mortierellales</taxon>
        <taxon>Mortierellaceae</taxon>
        <taxon>Actinomortierella</taxon>
    </lineage>
</organism>
<dbReference type="OrthoDB" id="340550at2759"/>
<evidence type="ECO:0000313" key="7">
    <source>
        <dbReference type="EMBL" id="KAG0266975.1"/>
    </source>
</evidence>
<dbReference type="GO" id="GO:0008290">
    <property type="term" value="C:F-actin capping protein complex"/>
    <property type="evidence" value="ECO:0007669"/>
    <property type="project" value="UniProtKB-UniRule"/>
</dbReference>
<dbReference type="Gene3D" id="3.90.1150.210">
    <property type="entry name" value="F-actin capping protein, beta subunit"/>
    <property type="match status" value="1"/>
</dbReference>
<dbReference type="PANTHER" id="PTHR10653">
    <property type="entry name" value="F-ACTIN-CAPPING PROTEIN SUBUNIT ALPHA"/>
    <property type="match status" value="1"/>
</dbReference>
<keyword evidence="4 6" id="KW-0009">Actin-binding</keyword>
<comment type="function">
    <text evidence="5 6">F-actin-capping proteins bind in a Ca(2+)-independent manner to the fast growing ends of actin filaments (barbed end) thereby blocking the exchange of subunits at these ends. Unlike other capping proteins (such as gelsolin and severin), these proteins do not sever actin filaments.</text>
</comment>
<keyword evidence="8" id="KW-1185">Reference proteome</keyword>
<dbReference type="FunFam" id="3.90.1150.210:FF:000003">
    <property type="entry name" value="F-actin-capping protein subunit alpha"/>
    <property type="match status" value="1"/>
</dbReference>
<gene>
    <name evidence="7" type="primary">CAPZA2</name>
    <name evidence="7" type="ORF">DFQ27_009252</name>
</gene>
<dbReference type="GO" id="GO:0030863">
    <property type="term" value="C:cortical cytoskeleton"/>
    <property type="evidence" value="ECO:0007669"/>
    <property type="project" value="TreeGrafter"/>
</dbReference>